<dbReference type="GO" id="GO:0005886">
    <property type="term" value="C:plasma membrane"/>
    <property type="evidence" value="ECO:0007669"/>
    <property type="project" value="TreeGrafter"/>
</dbReference>
<dbReference type="GO" id="GO:0016036">
    <property type="term" value="P:cellular response to phosphate starvation"/>
    <property type="evidence" value="ECO:0007669"/>
    <property type="project" value="TreeGrafter"/>
</dbReference>
<accession>A0A7G9QKI9</accession>
<dbReference type="InterPro" id="IPR000700">
    <property type="entry name" value="PAS-assoc_C"/>
</dbReference>
<dbReference type="InterPro" id="IPR003594">
    <property type="entry name" value="HATPase_dom"/>
</dbReference>
<keyword evidence="6" id="KW-0902">Two-component regulatory system</keyword>
<dbReference type="Gene3D" id="1.10.287.130">
    <property type="match status" value="1"/>
</dbReference>
<dbReference type="InterPro" id="IPR000014">
    <property type="entry name" value="PAS"/>
</dbReference>
<evidence type="ECO:0000313" key="11">
    <source>
        <dbReference type="Proteomes" id="UP000515806"/>
    </source>
</evidence>
<evidence type="ECO:0000259" key="9">
    <source>
        <dbReference type="PROSITE" id="PS50113"/>
    </source>
</evidence>
<dbReference type="EMBL" id="CP060723">
    <property type="protein sequence ID" value="QNN43864.1"/>
    <property type="molecule type" value="Genomic_DNA"/>
</dbReference>
<dbReference type="SMART" id="SM00388">
    <property type="entry name" value="HisKA"/>
    <property type="match status" value="1"/>
</dbReference>
<keyword evidence="5" id="KW-0418">Kinase</keyword>
<dbReference type="InterPro" id="IPR005467">
    <property type="entry name" value="His_kinase_dom"/>
</dbReference>
<dbReference type="SMART" id="SM00387">
    <property type="entry name" value="HATPase_c"/>
    <property type="match status" value="1"/>
</dbReference>
<dbReference type="RefSeq" id="WP_187594326.1">
    <property type="nucleotide sequence ID" value="NZ_CP060723.1"/>
</dbReference>
<evidence type="ECO:0000256" key="5">
    <source>
        <dbReference type="ARBA" id="ARBA00022777"/>
    </source>
</evidence>
<dbReference type="EC" id="2.7.13.3" evidence="2"/>
<dbReference type="SUPFAM" id="SSF55785">
    <property type="entry name" value="PYP-like sensor domain (PAS domain)"/>
    <property type="match status" value="2"/>
</dbReference>
<dbReference type="Gene3D" id="3.30.450.20">
    <property type="entry name" value="PAS domain"/>
    <property type="match status" value="2"/>
</dbReference>
<dbReference type="SUPFAM" id="SSF55874">
    <property type="entry name" value="ATPase domain of HSP90 chaperone/DNA topoisomerase II/histidine kinase"/>
    <property type="match status" value="1"/>
</dbReference>
<evidence type="ECO:0000256" key="1">
    <source>
        <dbReference type="ARBA" id="ARBA00000085"/>
    </source>
</evidence>
<sequence>MIDLTSSFLKALLKHSKAPLIIFKIKPVLVVVEHNDAYQALITRIGGELKFYDIDAIPNLLSNREKDLLNKTVHHVSELKIKKRLIIHPIYSNSPNVNWELEFSPVIQGANPVEYIVCSLKEVPTNENDLEHILLELSESEARFRGFFEQAPLGMCVLRGRELITEYANDNILKLWGKTRKEVIGIAQEESRQELGLQRQILSRVKDIFKTGEPLTLNELKISTHIADGYFIAMYQPLKNDKNEVTSILVIIKDITEQVNFKKELLKAKDILKIAMDASEMGSWNIDIESKKVLLSERAQQIYELESNTLSLDEAKSLISAENLSFLTSNIRKALHNKEAFNIEYQININGIKTKTKWLRTAGKAYYNEQGKGVYIAGAVLDITEHKQDEIRKNDFIGMVSHELKTPLTALNAYVQLLQFKLKETGNDFTTETLEKINVQLKRMWLMIDGFLNVSLLESGKIQLNKTDFDLVDLIKTIAEENRVILPSHFIQVIGPEGLIVNADKEKIGNVVNNLISNAAKYSKKESLIAIKCEKRTGEFVVSVEDEGIGIKENDIPKLFERFFRVESLITQTIAGFGVGLYICAEVIERHRGKIWAESKFNKGSTFYFSLPTAE</sequence>
<evidence type="ECO:0000256" key="2">
    <source>
        <dbReference type="ARBA" id="ARBA00012438"/>
    </source>
</evidence>
<dbReference type="InterPro" id="IPR004358">
    <property type="entry name" value="Sig_transdc_His_kin-like_C"/>
</dbReference>
<comment type="catalytic activity">
    <reaction evidence="1">
        <text>ATP + protein L-histidine = ADP + protein N-phospho-L-histidine.</text>
        <dbReference type="EC" id="2.7.13.3"/>
    </reaction>
</comment>
<dbReference type="Proteomes" id="UP000515806">
    <property type="component" value="Chromosome"/>
</dbReference>
<dbReference type="GO" id="GO:0004721">
    <property type="term" value="F:phosphoprotein phosphatase activity"/>
    <property type="evidence" value="ECO:0007669"/>
    <property type="project" value="TreeGrafter"/>
</dbReference>
<dbReference type="PROSITE" id="PS50113">
    <property type="entry name" value="PAC"/>
    <property type="match status" value="1"/>
</dbReference>
<name>A0A7G9QKI9_9SPHI</name>
<dbReference type="InterPro" id="IPR036890">
    <property type="entry name" value="HATPase_C_sf"/>
</dbReference>
<evidence type="ECO:0000256" key="4">
    <source>
        <dbReference type="ARBA" id="ARBA00022679"/>
    </source>
</evidence>
<dbReference type="InterPro" id="IPR035965">
    <property type="entry name" value="PAS-like_dom_sf"/>
</dbReference>
<evidence type="ECO:0000256" key="6">
    <source>
        <dbReference type="ARBA" id="ARBA00023012"/>
    </source>
</evidence>
<dbReference type="PRINTS" id="PR00344">
    <property type="entry name" value="BCTRLSENSOR"/>
</dbReference>
<dbReference type="AlphaFoldDB" id="A0A7G9QKI9"/>
<dbReference type="NCBIfam" id="TIGR00229">
    <property type="entry name" value="sensory_box"/>
    <property type="match status" value="1"/>
</dbReference>
<dbReference type="Pfam" id="PF13426">
    <property type="entry name" value="PAS_9"/>
    <property type="match status" value="1"/>
</dbReference>
<dbReference type="Pfam" id="PF00512">
    <property type="entry name" value="HisKA"/>
    <property type="match status" value="1"/>
</dbReference>
<dbReference type="InterPro" id="IPR050351">
    <property type="entry name" value="BphY/WalK/GraS-like"/>
</dbReference>
<dbReference type="PANTHER" id="PTHR45453:SF1">
    <property type="entry name" value="PHOSPHATE REGULON SENSOR PROTEIN PHOR"/>
    <property type="match status" value="1"/>
</dbReference>
<gene>
    <name evidence="10" type="ORF">H9L23_07205</name>
</gene>
<evidence type="ECO:0000259" key="8">
    <source>
        <dbReference type="PROSITE" id="PS50109"/>
    </source>
</evidence>
<organism evidence="10 11">
    <name type="scientific">Pedobacter roseus</name>
    <dbReference type="NCBI Taxonomy" id="336820"/>
    <lineage>
        <taxon>Bacteria</taxon>
        <taxon>Pseudomonadati</taxon>
        <taxon>Bacteroidota</taxon>
        <taxon>Sphingobacteriia</taxon>
        <taxon>Sphingobacteriales</taxon>
        <taxon>Sphingobacteriaceae</taxon>
        <taxon>Pedobacter</taxon>
    </lineage>
</organism>
<keyword evidence="4" id="KW-0808">Transferase</keyword>
<dbReference type="CDD" id="cd00130">
    <property type="entry name" value="PAS"/>
    <property type="match status" value="1"/>
</dbReference>
<dbReference type="Gene3D" id="3.30.565.10">
    <property type="entry name" value="Histidine kinase-like ATPase, C-terminal domain"/>
    <property type="match status" value="1"/>
</dbReference>
<evidence type="ECO:0000256" key="3">
    <source>
        <dbReference type="ARBA" id="ARBA00022553"/>
    </source>
</evidence>
<evidence type="ECO:0000256" key="7">
    <source>
        <dbReference type="ARBA" id="ARBA00023136"/>
    </source>
</evidence>
<dbReference type="PANTHER" id="PTHR45453">
    <property type="entry name" value="PHOSPHATE REGULON SENSOR PROTEIN PHOR"/>
    <property type="match status" value="1"/>
</dbReference>
<keyword evidence="3" id="KW-0597">Phosphoprotein</keyword>
<dbReference type="FunFam" id="3.30.565.10:FF:000006">
    <property type="entry name" value="Sensor histidine kinase WalK"/>
    <property type="match status" value="1"/>
</dbReference>
<dbReference type="KEGG" id="proe:H9L23_07205"/>
<dbReference type="SUPFAM" id="SSF47384">
    <property type="entry name" value="Homodimeric domain of signal transducing histidine kinase"/>
    <property type="match status" value="1"/>
</dbReference>
<proteinExistence type="predicted"/>
<keyword evidence="7" id="KW-0472">Membrane</keyword>
<protein>
    <recommendedName>
        <fullName evidence="2">histidine kinase</fullName>
        <ecNumber evidence="2">2.7.13.3</ecNumber>
    </recommendedName>
</protein>
<dbReference type="GO" id="GO:0000155">
    <property type="term" value="F:phosphorelay sensor kinase activity"/>
    <property type="evidence" value="ECO:0007669"/>
    <property type="project" value="InterPro"/>
</dbReference>
<dbReference type="InterPro" id="IPR036097">
    <property type="entry name" value="HisK_dim/P_sf"/>
</dbReference>
<reference evidence="10 11" key="1">
    <citation type="submission" date="2020-08" db="EMBL/GenBank/DDBJ databases">
        <title>Genome sequence of Pedobacter roseus KACC 11594T.</title>
        <authorList>
            <person name="Hyun D.-W."/>
            <person name="Bae J.-W."/>
        </authorList>
    </citation>
    <scope>NUCLEOTIDE SEQUENCE [LARGE SCALE GENOMIC DNA]</scope>
    <source>
        <strain evidence="10 11">KACC 11594</strain>
    </source>
</reference>
<evidence type="ECO:0000313" key="10">
    <source>
        <dbReference type="EMBL" id="QNN43864.1"/>
    </source>
</evidence>
<dbReference type="Gene3D" id="2.10.70.100">
    <property type="match status" value="1"/>
</dbReference>
<dbReference type="PROSITE" id="PS50109">
    <property type="entry name" value="HIS_KIN"/>
    <property type="match status" value="1"/>
</dbReference>
<keyword evidence="11" id="KW-1185">Reference proteome</keyword>
<dbReference type="Pfam" id="PF02518">
    <property type="entry name" value="HATPase_c"/>
    <property type="match status" value="1"/>
</dbReference>
<dbReference type="InterPro" id="IPR003661">
    <property type="entry name" value="HisK_dim/P_dom"/>
</dbReference>
<feature type="domain" description="PAC" evidence="9">
    <location>
        <begin position="341"/>
        <end position="395"/>
    </location>
</feature>
<feature type="domain" description="Histidine kinase" evidence="8">
    <location>
        <begin position="399"/>
        <end position="615"/>
    </location>
</feature>
<dbReference type="CDD" id="cd00082">
    <property type="entry name" value="HisKA"/>
    <property type="match status" value="1"/>
</dbReference>